<sequence length="419" mass="46964">MYAGQNLPVQNVSPCPVGCSLKKSGHKGSPLFWFCNTFSTIHLGCHFFFKPLYIKSLPLSVLAPAHPYFAQALLEWYPRHRRDLPWRHTRNPYAIWLSEVILQQTRVKQGLPYYLDFITTYPTVHDLAAAPEDEVLRHWQGLGYYSRARNMHHTAQQVVREYAGVFPDTYNELLKLRGVGQYTAAAIASFAFGEKVAVLDGNVYRVLSRVFGITSDIAAPATRKEFQALADTLIPAAAPDEFNQAIMEFGAIQCTPVKPDCLFCPLQSQCYAFQHGMVQELPVKSKAKASRTRYFHYLVLRHDDTLYLKKRGAKDIWQGLYDFALTETEAAELPALDLAAAVTALGGTIDTSRAEEPVLALRHVLSHQKVEARFHPVQLTQPLPAAALAASGLAPFTLEQAHDLPKPVLIANYIDKSWK</sequence>
<evidence type="ECO:0000259" key="15">
    <source>
        <dbReference type="SMART" id="SM00478"/>
    </source>
</evidence>
<comment type="function">
    <text evidence="2">Adenine glycosylase active on G-A mispairs. MutY also corrects error-prone DNA synthesis past GO lesions which are due to the oxidatively damaged form of guanine: 7,8-dihydro-8-oxoguanine (8-oxo-dGTP).</text>
</comment>
<evidence type="ECO:0000256" key="11">
    <source>
        <dbReference type="ARBA" id="ARBA00023014"/>
    </source>
</evidence>
<comment type="catalytic activity">
    <reaction evidence="1 14">
        <text>Hydrolyzes free adenine bases from 7,8-dihydro-8-oxoguanine:adenine mismatched double-stranded DNA, leaving an apurinic site.</text>
        <dbReference type="EC" id="3.2.2.31"/>
    </reaction>
</comment>
<evidence type="ECO:0000256" key="5">
    <source>
        <dbReference type="ARBA" id="ARBA00022023"/>
    </source>
</evidence>
<dbReference type="GO" id="GO:0000701">
    <property type="term" value="F:purine-specific mismatch base pair DNA N-glycosylase activity"/>
    <property type="evidence" value="ECO:0007669"/>
    <property type="project" value="UniProtKB-EC"/>
</dbReference>
<accession>A0A4Z0PTV5</accession>
<dbReference type="OrthoDB" id="9802365at2"/>
<dbReference type="GO" id="GO:0032357">
    <property type="term" value="F:oxidized purine DNA binding"/>
    <property type="evidence" value="ECO:0007669"/>
    <property type="project" value="TreeGrafter"/>
</dbReference>
<name>A0A4Z0PTV5_9BACT</name>
<organism evidence="16 17">
    <name type="scientific">Hymenobacter aquaticus</name>
    <dbReference type="NCBI Taxonomy" id="1867101"/>
    <lineage>
        <taxon>Bacteria</taxon>
        <taxon>Pseudomonadati</taxon>
        <taxon>Bacteroidota</taxon>
        <taxon>Cytophagia</taxon>
        <taxon>Cytophagales</taxon>
        <taxon>Hymenobacteraceae</taxon>
        <taxon>Hymenobacter</taxon>
    </lineage>
</organism>
<evidence type="ECO:0000313" key="16">
    <source>
        <dbReference type="EMBL" id="TGE20313.1"/>
    </source>
</evidence>
<dbReference type="GO" id="GO:0035485">
    <property type="term" value="F:adenine/guanine mispair binding"/>
    <property type="evidence" value="ECO:0007669"/>
    <property type="project" value="TreeGrafter"/>
</dbReference>
<dbReference type="InterPro" id="IPR023170">
    <property type="entry name" value="HhH_base_excis_C"/>
</dbReference>
<protein>
    <recommendedName>
        <fullName evidence="5 14">Adenine DNA glycosylase</fullName>
        <ecNumber evidence="4 14">3.2.2.31</ecNumber>
    </recommendedName>
</protein>
<dbReference type="InterPro" id="IPR005760">
    <property type="entry name" value="A/G_AdeGlyc_MutY"/>
</dbReference>
<dbReference type="PANTHER" id="PTHR42944:SF1">
    <property type="entry name" value="ADENINE DNA GLYCOSYLASE"/>
    <property type="match status" value="1"/>
</dbReference>
<dbReference type="Gene3D" id="3.90.79.10">
    <property type="entry name" value="Nucleoside Triphosphate Pyrophosphohydrolase"/>
    <property type="match status" value="1"/>
</dbReference>
<evidence type="ECO:0000256" key="2">
    <source>
        <dbReference type="ARBA" id="ARBA00002933"/>
    </source>
</evidence>
<keyword evidence="11" id="KW-0411">Iron-sulfur</keyword>
<comment type="similarity">
    <text evidence="3 14">Belongs to the Nth/MutY family.</text>
</comment>
<dbReference type="GO" id="GO:0034039">
    <property type="term" value="F:8-oxo-7,8-dihydroguanine DNA N-glycosylase activity"/>
    <property type="evidence" value="ECO:0007669"/>
    <property type="project" value="TreeGrafter"/>
</dbReference>
<dbReference type="GO" id="GO:0006298">
    <property type="term" value="P:mismatch repair"/>
    <property type="evidence" value="ECO:0007669"/>
    <property type="project" value="TreeGrafter"/>
</dbReference>
<dbReference type="Gene3D" id="1.10.340.30">
    <property type="entry name" value="Hypothetical protein, domain 2"/>
    <property type="match status" value="1"/>
</dbReference>
<evidence type="ECO:0000256" key="10">
    <source>
        <dbReference type="ARBA" id="ARBA00023004"/>
    </source>
</evidence>
<evidence type="ECO:0000256" key="3">
    <source>
        <dbReference type="ARBA" id="ARBA00008343"/>
    </source>
</evidence>
<dbReference type="InterPro" id="IPR011257">
    <property type="entry name" value="DNA_glycosylase"/>
</dbReference>
<keyword evidence="13 14" id="KW-0326">Glycosidase</keyword>
<proteinExistence type="inferred from homology"/>
<keyword evidence="8 14" id="KW-0227">DNA damage</keyword>
<gene>
    <name evidence="16" type="primary">mutY</name>
    <name evidence="16" type="ORF">E5K00_20115</name>
</gene>
<evidence type="ECO:0000256" key="9">
    <source>
        <dbReference type="ARBA" id="ARBA00022801"/>
    </source>
</evidence>
<evidence type="ECO:0000256" key="12">
    <source>
        <dbReference type="ARBA" id="ARBA00023204"/>
    </source>
</evidence>
<reference evidence="16 17" key="1">
    <citation type="submission" date="2019-04" db="EMBL/GenBank/DDBJ databases">
        <authorList>
            <person name="Feng G."/>
            <person name="Zhang J."/>
            <person name="Zhu H."/>
        </authorList>
    </citation>
    <scope>NUCLEOTIDE SEQUENCE [LARGE SCALE GENOMIC DNA]</scope>
    <source>
        <strain evidence="16 17">JCM 31653</strain>
    </source>
</reference>
<keyword evidence="9" id="KW-0378">Hydrolase</keyword>
<dbReference type="SMART" id="SM00478">
    <property type="entry name" value="ENDO3c"/>
    <property type="match status" value="1"/>
</dbReference>
<dbReference type="GO" id="GO:0006284">
    <property type="term" value="P:base-excision repair"/>
    <property type="evidence" value="ECO:0007669"/>
    <property type="project" value="UniProtKB-UniRule"/>
</dbReference>
<comment type="cofactor">
    <cofactor evidence="14">
        <name>[4Fe-4S] cluster</name>
        <dbReference type="ChEBI" id="CHEBI:49883"/>
    </cofactor>
    <text evidence="14">Binds 1 [4Fe-4S] cluster.</text>
</comment>
<evidence type="ECO:0000256" key="13">
    <source>
        <dbReference type="ARBA" id="ARBA00023295"/>
    </source>
</evidence>
<dbReference type="InterPro" id="IPR000445">
    <property type="entry name" value="HhH_motif"/>
</dbReference>
<dbReference type="AlphaFoldDB" id="A0A4Z0PTV5"/>
<keyword evidence="7" id="KW-0479">Metal-binding</keyword>
<dbReference type="Pfam" id="PF00730">
    <property type="entry name" value="HhH-GPD"/>
    <property type="match status" value="1"/>
</dbReference>
<dbReference type="InterPro" id="IPR029119">
    <property type="entry name" value="MutY_C"/>
</dbReference>
<evidence type="ECO:0000256" key="8">
    <source>
        <dbReference type="ARBA" id="ARBA00022763"/>
    </source>
</evidence>
<evidence type="ECO:0000256" key="7">
    <source>
        <dbReference type="ARBA" id="ARBA00022723"/>
    </source>
</evidence>
<keyword evidence="10 14" id="KW-0408">Iron</keyword>
<dbReference type="CDD" id="cd03431">
    <property type="entry name" value="NUDIX_DNA_Glycosylase_C-MutY"/>
    <property type="match status" value="1"/>
</dbReference>
<dbReference type="InterPro" id="IPR015797">
    <property type="entry name" value="NUDIX_hydrolase-like_dom_sf"/>
</dbReference>
<dbReference type="Pfam" id="PF14815">
    <property type="entry name" value="NUDIX_4"/>
    <property type="match status" value="1"/>
</dbReference>
<dbReference type="EMBL" id="SRLC01000003">
    <property type="protein sequence ID" value="TGE20313.1"/>
    <property type="molecule type" value="Genomic_DNA"/>
</dbReference>
<evidence type="ECO:0000256" key="1">
    <source>
        <dbReference type="ARBA" id="ARBA00000843"/>
    </source>
</evidence>
<comment type="caution">
    <text evidence="16">The sequence shown here is derived from an EMBL/GenBank/DDBJ whole genome shotgun (WGS) entry which is preliminary data.</text>
</comment>
<evidence type="ECO:0000256" key="4">
    <source>
        <dbReference type="ARBA" id="ARBA00012045"/>
    </source>
</evidence>
<dbReference type="SUPFAM" id="SSF48150">
    <property type="entry name" value="DNA-glycosylase"/>
    <property type="match status" value="1"/>
</dbReference>
<dbReference type="InterPro" id="IPR003265">
    <property type="entry name" value="HhH-GPD_domain"/>
</dbReference>
<evidence type="ECO:0000256" key="6">
    <source>
        <dbReference type="ARBA" id="ARBA00022485"/>
    </source>
</evidence>
<dbReference type="InterPro" id="IPR044298">
    <property type="entry name" value="MIG/MutY"/>
</dbReference>
<dbReference type="FunFam" id="1.10.340.30:FF:000002">
    <property type="entry name" value="Adenine DNA glycosylase"/>
    <property type="match status" value="1"/>
</dbReference>
<dbReference type="Gene3D" id="1.10.1670.10">
    <property type="entry name" value="Helix-hairpin-Helix base-excision DNA repair enzymes (C-terminal)"/>
    <property type="match status" value="1"/>
</dbReference>
<keyword evidence="12" id="KW-0234">DNA repair</keyword>
<dbReference type="SUPFAM" id="SSF55811">
    <property type="entry name" value="Nudix"/>
    <property type="match status" value="1"/>
</dbReference>
<dbReference type="NCBIfam" id="TIGR01084">
    <property type="entry name" value="mutY"/>
    <property type="match status" value="1"/>
</dbReference>
<keyword evidence="6" id="KW-0004">4Fe-4S</keyword>
<dbReference type="CDD" id="cd00056">
    <property type="entry name" value="ENDO3c"/>
    <property type="match status" value="1"/>
</dbReference>
<dbReference type="GO" id="GO:0046872">
    <property type="term" value="F:metal ion binding"/>
    <property type="evidence" value="ECO:0007669"/>
    <property type="project" value="UniProtKB-UniRule"/>
</dbReference>
<keyword evidence="17" id="KW-1185">Reference proteome</keyword>
<dbReference type="EC" id="3.2.2.31" evidence="4 14"/>
<evidence type="ECO:0000313" key="17">
    <source>
        <dbReference type="Proteomes" id="UP000297549"/>
    </source>
</evidence>
<evidence type="ECO:0000256" key="14">
    <source>
        <dbReference type="RuleBase" id="RU365096"/>
    </source>
</evidence>
<feature type="domain" description="HhH-GPD" evidence="15">
    <location>
        <begin position="101"/>
        <end position="252"/>
    </location>
</feature>
<dbReference type="Proteomes" id="UP000297549">
    <property type="component" value="Unassembled WGS sequence"/>
</dbReference>
<dbReference type="Pfam" id="PF00633">
    <property type="entry name" value="HHH"/>
    <property type="match status" value="1"/>
</dbReference>
<dbReference type="GO" id="GO:0051539">
    <property type="term" value="F:4 iron, 4 sulfur cluster binding"/>
    <property type="evidence" value="ECO:0007669"/>
    <property type="project" value="UniProtKB-UniRule"/>
</dbReference>
<dbReference type="PANTHER" id="PTHR42944">
    <property type="entry name" value="ADENINE DNA GLYCOSYLASE"/>
    <property type="match status" value="1"/>
</dbReference>